<dbReference type="PANTHER" id="PTHR45756">
    <property type="entry name" value="PALMITOYLTRANSFERASE"/>
    <property type="match status" value="1"/>
</dbReference>
<organism evidence="7 8">
    <name type="scientific">Entamoeba invadens IP1</name>
    <dbReference type="NCBI Taxonomy" id="370355"/>
    <lineage>
        <taxon>Eukaryota</taxon>
        <taxon>Amoebozoa</taxon>
        <taxon>Evosea</taxon>
        <taxon>Archamoebae</taxon>
        <taxon>Mastigamoebida</taxon>
        <taxon>Entamoebidae</taxon>
        <taxon>Entamoeba</taxon>
    </lineage>
</organism>
<dbReference type="InterPro" id="IPR008271">
    <property type="entry name" value="Ser/Thr_kinase_AS"/>
</dbReference>
<dbReference type="EC" id="2.7.11.25" evidence="7"/>
<evidence type="ECO:0000256" key="4">
    <source>
        <dbReference type="PROSITE-ProRule" id="PRU10141"/>
    </source>
</evidence>
<dbReference type="VEuPathDB" id="AmoebaDB:EIN_039610"/>
<dbReference type="InterPro" id="IPR001368">
    <property type="entry name" value="TNFR/NGFR_Cys_rich_reg"/>
</dbReference>
<dbReference type="InterPro" id="IPR006212">
    <property type="entry name" value="Furin_repeat"/>
</dbReference>
<dbReference type="InterPro" id="IPR017441">
    <property type="entry name" value="Protein_kinase_ATP_BS"/>
</dbReference>
<dbReference type="EMBL" id="KB207071">
    <property type="protein sequence ID" value="ELP85477.1"/>
    <property type="molecule type" value="Genomic_DNA"/>
</dbReference>
<dbReference type="PANTHER" id="PTHR45756:SF1">
    <property type="entry name" value="PROTEIN KINASE DOMAIN CONTAINING PROTEIN"/>
    <property type="match status" value="1"/>
</dbReference>
<dbReference type="InterPro" id="IPR053215">
    <property type="entry name" value="TKL_Ser/Thr_kinase"/>
</dbReference>
<dbReference type="InterPro" id="IPR009030">
    <property type="entry name" value="Growth_fac_rcpt_cys_sf"/>
</dbReference>
<dbReference type="SMART" id="SM00220">
    <property type="entry name" value="S_TKc"/>
    <property type="match status" value="1"/>
</dbReference>
<evidence type="ECO:0000256" key="3">
    <source>
        <dbReference type="ARBA" id="ARBA00022840"/>
    </source>
</evidence>
<dbReference type="PROSITE" id="PS00107">
    <property type="entry name" value="PROTEIN_KINASE_ATP"/>
    <property type="match status" value="1"/>
</dbReference>
<dbReference type="PROSITE" id="PS00652">
    <property type="entry name" value="TNFR_NGFR_1"/>
    <property type="match status" value="1"/>
</dbReference>
<dbReference type="SMART" id="SM00261">
    <property type="entry name" value="FU"/>
    <property type="match status" value="4"/>
</dbReference>
<dbReference type="Proteomes" id="UP000014680">
    <property type="component" value="Unassembled WGS sequence"/>
</dbReference>
<keyword evidence="2 4" id="KW-0547">Nucleotide-binding</keyword>
<dbReference type="InterPro" id="IPR001245">
    <property type="entry name" value="Ser-Thr/Tyr_kinase_cat_dom"/>
</dbReference>
<dbReference type="Pfam" id="PF07714">
    <property type="entry name" value="PK_Tyr_Ser-Thr"/>
    <property type="match status" value="1"/>
</dbReference>
<keyword evidence="5" id="KW-0812">Transmembrane</keyword>
<dbReference type="Gene3D" id="1.10.510.10">
    <property type="entry name" value="Transferase(Phosphotransferase) domain 1"/>
    <property type="match status" value="1"/>
</dbReference>
<feature type="transmembrane region" description="Helical" evidence="5">
    <location>
        <begin position="610"/>
        <end position="633"/>
    </location>
</feature>
<dbReference type="InterPro" id="IPR011009">
    <property type="entry name" value="Kinase-like_dom_sf"/>
</dbReference>
<dbReference type="AlphaFoldDB" id="A0A0A1TWD5"/>
<dbReference type="KEGG" id="eiv:EIN_039610"/>
<evidence type="ECO:0000256" key="5">
    <source>
        <dbReference type="SAM" id="Phobius"/>
    </source>
</evidence>
<keyword evidence="7" id="KW-0808">Transferase</keyword>
<keyword evidence="8" id="KW-1185">Reference proteome</keyword>
<protein>
    <submittedName>
        <fullName evidence="7">Protein serine/threonine kinase, putative</fullName>
        <ecNumber evidence="7">2.7.11.25</ecNumber>
    </submittedName>
</protein>
<evidence type="ECO:0000313" key="8">
    <source>
        <dbReference type="Proteomes" id="UP000014680"/>
    </source>
</evidence>
<sequence length="1053" mass="119685">MCYLGQQNCHLCSTTNDYKAHCIDCYPPYLLETNQGTCLNCSTYTYYDNNTKSCLPNGINCVKNAKQNGCVECNNKTSFLKDDECVAITDNCTTNTRSNCEVCDFGISIGTSCFIHKEHCKYNIQLNEKQERCLQCKDSNILNTDNTCTSNKNNEIIRNNFTFICENGYFKNKTNSCEGCSTHNAKICALNLTDNFSVFLCQSEYVINIENNTCTSDTNCNTIDGSDCTACDKNKTLKRTKNRCVDCNENNSHSNCEVFTDTCECIQCTNDTLLVNGNCVLKREVNCHKTNGYTCIQCNEKYTRNNQDDHCVSSEQFVRYSMHTVVNSSHQTVFECETTHFLSDGNCESVIGTNIKDQPIQNYKQDVDNTKYLMNENNDSTNCSYQNEKGCLSCNNGYYLENNKCVKCSNNCSTCFNSTLCLTCNNSNNLLLNNKGECIVTDFAISCQQPMGNGVGCAICKDGYYYDQKFCYECDKSCAICKNSISCSLCADTYFYYKRDSDLCITYDKLIGCKNKTSHGCDVCQTGYYLTDPYCFKCAENCLSCTSLKSCEICNATDYVLKDGICLYYTEIEFCTSAYNGYCTSCEGMKNPSDDGLSCVEDKLIKLKRIGIPIIVVAIVIIIISTTMIYILFNVYSNNKNKKKTQNVCVFQMKKSNIKFVKISKEISTNKTELIFESEDESGEIPVNEFSRELLCLGNNTTHQIKMQLKIKEGNDVYEIQANPPLVTLKPDYACEFEISIKPNFTSKIEDKIACVTLNITKGTEDVIEIPIRATTVMSYRLDYHELIEENKIGEGSFGIVYKGTFRGNVVCIKKMKEMLINQKLQENEFEKEVSMLVKFRSEYIVHFFGAVFVPNKVCMVTEFAQFGSLQDLIKHKTSDEINMKLRVKIILNASRGIQYLHNNGILHRDIKPDNVLVFSLDINEKINAKLTDFGSSRNVNLLMTNMTFTKGIGTPVYMAPEVLKKEKYKMSSDIYSFGVTMFEVFGWEEPYNKLEFKFPWKIAEYVISGKRLPKKESITQDEYILISQCWDSNLKIRPSIDDVVEKLERLNL</sequence>
<name>A0A0A1TWD5_ENTIV</name>
<dbReference type="PROSITE" id="PS50011">
    <property type="entry name" value="PROTEIN_KINASE_DOM"/>
    <property type="match status" value="1"/>
</dbReference>
<dbReference type="SUPFAM" id="SSF56112">
    <property type="entry name" value="Protein kinase-like (PK-like)"/>
    <property type="match status" value="1"/>
</dbReference>
<dbReference type="CDD" id="cd13999">
    <property type="entry name" value="STKc_MAP3K-like"/>
    <property type="match status" value="1"/>
</dbReference>
<reference evidence="7 8" key="1">
    <citation type="submission" date="2012-10" db="EMBL/GenBank/DDBJ databases">
        <authorList>
            <person name="Zafar N."/>
            <person name="Inman J."/>
            <person name="Hall N."/>
            <person name="Lorenzi H."/>
            <person name="Caler E."/>
        </authorList>
    </citation>
    <scope>NUCLEOTIDE SEQUENCE [LARGE SCALE GENOMIC DNA]</scope>
    <source>
        <strain evidence="7 8">IP1</strain>
    </source>
</reference>
<accession>A0A0A1TWD5</accession>
<dbReference type="RefSeq" id="XP_004184823.1">
    <property type="nucleotide sequence ID" value="XM_004184775.1"/>
</dbReference>
<dbReference type="PRINTS" id="PR00109">
    <property type="entry name" value="TYRKINASE"/>
</dbReference>
<dbReference type="SUPFAM" id="SSF57184">
    <property type="entry name" value="Growth factor receptor domain"/>
    <property type="match status" value="2"/>
</dbReference>
<keyword evidence="1" id="KW-0723">Serine/threonine-protein kinase</keyword>
<dbReference type="InterPro" id="IPR000719">
    <property type="entry name" value="Prot_kinase_dom"/>
</dbReference>
<dbReference type="GeneID" id="14884470"/>
<dbReference type="OrthoDB" id="339325at2759"/>
<feature type="binding site" evidence="4">
    <location>
        <position position="815"/>
    </location>
    <ligand>
        <name>ATP</name>
        <dbReference type="ChEBI" id="CHEBI:30616"/>
    </ligand>
</feature>
<dbReference type="GO" id="GO:0004709">
    <property type="term" value="F:MAP kinase kinase kinase activity"/>
    <property type="evidence" value="ECO:0007669"/>
    <property type="project" value="UniProtKB-EC"/>
</dbReference>
<proteinExistence type="predicted"/>
<evidence type="ECO:0000313" key="7">
    <source>
        <dbReference type="EMBL" id="ELP85477.1"/>
    </source>
</evidence>
<keyword evidence="3 4" id="KW-0067">ATP-binding</keyword>
<keyword evidence="7" id="KW-0418">Kinase</keyword>
<keyword evidence="5" id="KW-1133">Transmembrane helix</keyword>
<dbReference type="PROSITE" id="PS00108">
    <property type="entry name" value="PROTEIN_KINASE_ST"/>
    <property type="match status" value="1"/>
</dbReference>
<keyword evidence="5" id="KW-0472">Membrane</keyword>
<dbReference type="GO" id="GO:0005524">
    <property type="term" value="F:ATP binding"/>
    <property type="evidence" value="ECO:0007669"/>
    <property type="project" value="UniProtKB-UniRule"/>
</dbReference>
<feature type="domain" description="Protein kinase" evidence="6">
    <location>
        <begin position="787"/>
        <end position="1051"/>
    </location>
</feature>
<evidence type="ECO:0000256" key="2">
    <source>
        <dbReference type="ARBA" id="ARBA00022741"/>
    </source>
</evidence>
<evidence type="ECO:0000259" key="6">
    <source>
        <dbReference type="PROSITE" id="PS50011"/>
    </source>
</evidence>
<evidence type="ECO:0000256" key="1">
    <source>
        <dbReference type="ARBA" id="ARBA00022527"/>
    </source>
</evidence>
<gene>
    <name evidence="7" type="ORF">EIN_039610</name>
</gene>